<keyword evidence="7 10" id="KW-0472">Membrane</keyword>
<keyword evidence="8" id="KW-0594">Phospholipid biosynthesis</keyword>
<keyword evidence="4 10" id="KW-0812">Transmembrane</keyword>
<proteinExistence type="inferred from homology"/>
<dbReference type="GO" id="GO:0043772">
    <property type="term" value="F:acyl-phosphate glycerol-3-phosphate acyltransferase activity"/>
    <property type="evidence" value="ECO:0007669"/>
    <property type="project" value="InterPro"/>
</dbReference>
<keyword evidence="1" id="KW-1003">Cell membrane</keyword>
<dbReference type="GO" id="GO:0005886">
    <property type="term" value="C:plasma membrane"/>
    <property type="evidence" value="ECO:0007669"/>
    <property type="project" value="InterPro"/>
</dbReference>
<keyword evidence="3" id="KW-0808">Transferase</keyword>
<feature type="transmembrane region" description="Helical" evidence="10">
    <location>
        <begin position="52"/>
        <end position="73"/>
    </location>
</feature>
<evidence type="ECO:0000256" key="4">
    <source>
        <dbReference type="ARBA" id="ARBA00022692"/>
    </source>
</evidence>
<dbReference type="PANTHER" id="PTHR30309">
    <property type="entry name" value="INNER MEMBRANE PROTEIN YGIH"/>
    <property type="match status" value="1"/>
</dbReference>
<dbReference type="GO" id="GO:0008654">
    <property type="term" value="P:phospholipid biosynthetic process"/>
    <property type="evidence" value="ECO:0007669"/>
    <property type="project" value="UniProtKB-KW"/>
</dbReference>
<keyword evidence="2" id="KW-0444">Lipid biosynthesis</keyword>
<keyword evidence="9" id="KW-1208">Phospholipid metabolism</keyword>
<dbReference type="NCBIfam" id="TIGR00023">
    <property type="entry name" value="glycerol-3-phosphate 1-O-acyltransferase PlsY"/>
    <property type="match status" value="1"/>
</dbReference>
<organism evidence="11">
    <name type="scientific">marine metagenome</name>
    <dbReference type="NCBI Taxonomy" id="408172"/>
    <lineage>
        <taxon>unclassified sequences</taxon>
        <taxon>metagenomes</taxon>
        <taxon>ecological metagenomes</taxon>
    </lineage>
</organism>
<keyword evidence="6" id="KW-0443">Lipid metabolism</keyword>
<feature type="transmembrane region" description="Helical" evidence="10">
    <location>
        <begin position="112"/>
        <end position="131"/>
    </location>
</feature>
<evidence type="ECO:0000313" key="11">
    <source>
        <dbReference type="EMBL" id="SVB08989.1"/>
    </source>
</evidence>
<dbReference type="HAMAP" id="MF_01043">
    <property type="entry name" value="PlsY"/>
    <property type="match status" value="1"/>
</dbReference>
<dbReference type="Pfam" id="PF02660">
    <property type="entry name" value="G3P_acyltransf"/>
    <property type="match status" value="1"/>
</dbReference>
<evidence type="ECO:0000256" key="7">
    <source>
        <dbReference type="ARBA" id="ARBA00023136"/>
    </source>
</evidence>
<keyword evidence="5 10" id="KW-1133">Transmembrane helix</keyword>
<gene>
    <name evidence="11" type="ORF">METZ01_LOCUS161843</name>
</gene>
<name>A0A382B5M4_9ZZZZ</name>
<evidence type="ECO:0000256" key="6">
    <source>
        <dbReference type="ARBA" id="ARBA00023098"/>
    </source>
</evidence>
<accession>A0A382B5M4</accession>
<feature type="transmembrane region" description="Helical" evidence="10">
    <location>
        <begin position="137"/>
        <end position="156"/>
    </location>
</feature>
<evidence type="ECO:0000256" key="9">
    <source>
        <dbReference type="ARBA" id="ARBA00023264"/>
    </source>
</evidence>
<evidence type="ECO:0000256" key="3">
    <source>
        <dbReference type="ARBA" id="ARBA00022679"/>
    </source>
</evidence>
<dbReference type="InterPro" id="IPR003811">
    <property type="entry name" value="G3P_acylTferase_PlsY"/>
</dbReference>
<sequence length="195" mass="21081">MLISISIWFFAYALGSIPFGVLLARTQNIDLREHGSKNIGATNVTRILGKKAGALTLLGDTLKGLLGVAMASWVSDDPFTIAGAGIMVFLGHLFSVFLNFKGGRGVATGLGIHLYIMPIETLGAVAVFVFTLWVSKYVSLSSIIAAIALAIFAMFFETPFPYKCMSLGIAVLIVYKHYENIRRIVAGTESPFLKK</sequence>
<feature type="transmembrane region" description="Helical" evidence="10">
    <location>
        <begin position="6"/>
        <end position="24"/>
    </location>
</feature>
<dbReference type="AlphaFoldDB" id="A0A382B5M4"/>
<evidence type="ECO:0000256" key="5">
    <source>
        <dbReference type="ARBA" id="ARBA00022989"/>
    </source>
</evidence>
<dbReference type="PANTHER" id="PTHR30309:SF0">
    <property type="entry name" value="GLYCEROL-3-PHOSPHATE ACYLTRANSFERASE-RELATED"/>
    <property type="match status" value="1"/>
</dbReference>
<dbReference type="SMART" id="SM01207">
    <property type="entry name" value="G3P_acyltransf"/>
    <property type="match status" value="1"/>
</dbReference>
<reference evidence="11" key="1">
    <citation type="submission" date="2018-05" db="EMBL/GenBank/DDBJ databases">
        <authorList>
            <person name="Lanie J.A."/>
            <person name="Ng W.-L."/>
            <person name="Kazmierczak K.M."/>
            <person name="Andrzejewski T.M."/>
            <person name="Davidsen T.M."/>
            <person name="Wayne K.J."/>
            <person name="Tettelin H."/>
            <person name="Glass J.I."/>
            <person name="Rusch D."/>
            <person name="Podicherti R."/>
            <person name="Tsui H.-C.T."/>
            <person name="Winkler M.E."/>
        </authorList>
    </citation>
    <scope>NUCLEOTIDE SEQUENCE</scope>
</reference>
<evidence type="ECO:0000256" key="2">
    <source>
        <dbReference type="ARBA" id="ARBA00022516"/>
    </source>
</evidence>
<evidence type="ECO:0000256" key="1">
    <source>
        <dbReference type="ARBA" id="ARBA00022475"/>
    </source>
</evidence>
<protein>
    <submittedName>
        <fullName evidence="11">Uncharacterized protein</fullName>
    </submittedName>
</protein>
<feature type="transmembrane region" description="Helical" evidence="10">
    <location>
        <begin position="79"/>
        <end position="100"/>
    </location>
</feature>
<evidence type="ECO:0000256" key="8">
    <source>
        <dbReference type="ARBA" id="ARBA00023209"/>
    </source>
</evidence>
<dbReference type="EMBL" id="UINC01028279">
    <property type="protein sequence ID" value="SVB08989.1"/>
    <property type="molecule type" value="Genomic_DNA"/>
</dbReference>
<evidence type="ECO:0000256" key="10">
    <source>
        <dbReference type="SAM" id="Phobius"/>
    </source>
</evidence>